<keyword evidence="7 8" id="KW-0413">Isomerase</keyword>
<sequence length="178" mass="20346">MIVKETPLKDCYIIEPPVFGDDRGYFSIRHDKYAFAKAFPNHPPFVLHNESFSSYGVLRGLHLQKGDAAQAKLVRCVQGKILDVAVDYRLDSPTYLKHFTIELSGDNHKQLLVPRGFLHGFSVLSETAIVNYQVDNTYQPETEFGIRYDDPTLNIDWQLPDSAVLLSEKDEKLDFLKL</sequence>
<dbReference type="InterPro" id="IPR014710">
    <property type="entry name" value="RmlC-like_jellyroll"/>
</dbReference>
<dbReference type="EMBL" id="BBLG01000001">
    <property type="protein sequence ID" value="GAK74787.1"/>
    <property type="molecule type" value="Genomic_DNA"/>
</dbReference>
<accession>A0A081D791</accession>
<evidence type="ECO:0000256" key="1">
    <source>
        <dbReference type="ARBA" id="ARBA00001298"/>
    </source>
</evidence>
<comment type="similarity">
    <text evidence="7">Belongs to the dTDP-4-dehydrorhamnose 3,5-epimerase family.</text>
</comment>
<dbReference type="InterPro" id="IPR000888">
    <property type="entry name" value="RmlC-like"/>
</dbReference>
<evidence type="ECO:0000256" key="6">
    <source>
        <dbReference type="PIRSR" id="PIRSR600888-3"/>
    </source>
</evidence>
<evidence type="ECO:0000256" key="4">
    <source>
        <dbReference type="ARBA" id="ARBA00019595"/>
    </source>
</evidence>
<dbReference type="CDD" id="cd00438">
    <property type="entry name" value="cupin_RmlC"/>
    <property type="match status" value="1"/>
</dbReference>
<evidence type="ECO:0000256" key="7">
    <source>
        <dbReference type="RuleBase" id="RU364069"/>
    </source>
</evidence>
<dbReference type="GO" id="GO:0000271">
    <property type="term" value="P:polysaccharide biosynthetic process"/>
    <property type="evidence" value="ECO:0007669"/>
    <property type="project" value="TreeGrafter"/>
</dbReference>
<feature type="active site" description="Proton acceptor" evidence="5">
    <location>
        <position position="62"/>
    </location>
</feature>
<dbReference type="GO" id="GO:0005829">
    <property type="term" value="C:cytosol"/>
    <property type="evidence" value="ECO:0007669"/>
    <property type="project" value="TreeGrafter"/>
</dbReference>
<dbReference type="GO" id="GO:0008830">
    <property type="term" value="F:dTDP-4-dehydrorhamnose 3,5-epimerase activity"/>
    <property type="evidence" value="ECO:0007669"/>
    <property type="project" value="UniProtKB-UniRule"/>
</dbReference>
<dbReference type="Gene3D" id="2.60.120.10">
    <property type="entry name" value="Jelly Rolls"/>
    <property type="match status" value="1"/>
</dbReference>
<evidence type="ECO:0000256" key="5">
    <source>
        <dbReference type="PIRSR" id="PIRSR600888-1"/>
    </source>
</evidence>
<dbReference type="GO" id="GO:0019305">
    <property type="term" value="P:dTDP-rhamnose biosynthetic process"/>
    <property type="evidence" value="ECO:0007669"/>
    <property type="project" value="UniProtKB-UniRule"/>
</dbReference>
<comment type="pathway">
    <text evidence="7">Carbohydrate biosynthesis; dTDP-L-rhamnose biosynthesis.</text>
</comment>
<dbReference type="UniPathway" id="UPA00124"/>
<dbReference type="NCBIfam" id="TIGR01221">
    <property type="entry name" value="rmlC"/>
    <property type="match status" value="1"/>
</dbReference>
<dbReference type="Proteomes" id="UP000028980">
    <property type="component" value="Unassembled WGS sequence"/>
</dbReference>
<reference evidence="8 9" key="1">
    <citation type="journal article" date="2014" name="Genome Announc.">
        <title>Draft Genome Sequences of Marine Flavobacterium Nonlabens Strains NR17, NR24, NR27, NR32, NR33, and Ara13.</title>
        <authorList>
            <person name="Nakanishi M."/>
            <person name="Meirelles P."/>
            <person name="Suzuki R."/>
            <person name="Takatani N."/>
            <person name="Mino S."/>
            <person name="Suda W."/>
            <person name="Oshima K."/>
            <person name="Hattori M."/>
            <person name="Ohkuma M."/>
            <person name="Hosokawa M."/>
            <person name="Miyashita K."/>
            <person name="Thompson F.L."/>
            <person name="Niwa A."/>
            <person name="Sawabe T."/>
            <person name="Sawabe T."/>
        </authorList>
    </citation>
    <scope>NUCLEOTIDE SEQUENCE [LARGE SCALE GENOMIC DNA]</scope>
    <source>
        <strain evidence="9">JCM19296</strain>
    </source>
</reference>
<protein>
    <recommendedName>
        <fullName evidence="4 7">dTDP-4-dehydrorhamnose 3,5-epimerase</fullName>
        <ecNumber evidence="3 7">5.1.3.13</ecNumber>
    </recommendedName>
    <alternativeName>
        <fullName evidence="7">Thymidine diphospho-4-keto-rhamnose 3,5-epimerase</fullName>
    </alternativeName>
</protein>
<comment type="subunit">
    <text evidence="7">Homodimer.</text>
</comment>
<evidence type="ECO:0000256" key="3">
    <source>
        <dbReference type="ARBA" id="ARBA00012098"/>
    </source>
</evidence>
<proteinExistence type="inferred from homology"/>
<gene>
    <name evidence="8" type="ORF">JCM19296_365</name>
</gene>
<evidence type="ECO:0000313" key="9">
    <source>
        <dbReference type="Proteomes" id="UP000028980"/>
    </source>
</evidence>
<organism evidence="8 9">
    <name type="scientific">Nonlabens ulvanivorans</name>
    <name type="common">Persicivirga ulvanivorans</name>
    <dbReference type="NCBI Taxonomy" id="906888"/>
    <lineage>
        <taxon>Bacteria</taxon>
        <taxon>Pseudomonadati</taxon>
        <taxon>Bacteroidota</taxon>
        <taxon>Flavobacteriia</taxon>
        <taxon>Flavobacteriales</taxon>
        <taxon>Flavobacteriaceae</taxon>
        <taxon>Nonlabens</taxon>
    </lineage>
</organism>
<dbReference type="PANTHER" id="PTHR21047:SF2">
    <property type="entry name" value="THYMIDINE DIPHOSPHO-4-KETO-RHAMNOSE 3,5-EPIMERASE"/>
    <property type="match status" value="1"/>
</dbReference>
<feature type="site" description="Participates in a stacking interaction with the thymidine ring of dTDP-4-oxo-6-deoxyglucose" evidence="6">
    <location>
        <position position="138"/>
    </location>
</feature>
<comment type="catalytic activity">
    <reaction evidence="1 7">
        <text>dTDP-4-dehydro-6-deoxy-alpha-D-glucose = dTDP-4-dehydro-beta-L-rhamnose</text>
        <dbReference type="Rhea" id="RHEA:16969"/>
        <dbReference type="ChEBI" id="CHEBI:57649"/>
        <dbReference type="ChEBI" id="CHEBI:62830"/>
        <dbReference type="EC" id="5.1.3.13"/>
    </reaction>
</comment>
<evidence type="ECO:0000313" key="8">
    <source>
        <dbReference type="EMBL" id="GAK74787.1"/>
    </source>
</evidence>
<dbReference type="EC" id="5.1.3.13" evidence="3 7"/>
<dbReference type="InterPro" id="IPR011051">
    <property type="entry name" value="RmlC_Cupin_sf"/>
</dbReference>
<evidence type="ECO:0000256" key="2">
    <source>
        <dbReference type="ARBA" id="ARBA00001997"/>
    </source>
</evidence>
<comment type="function">
    <text evidence="2 7">Catalyzes the epimerization of the C3' and C5'positions of dTDP-6-deoxy-D-xylo-4-hexulose, forming dTDP-6-deoxy-L-lyxo-4-hexulose.</text>
</comment>
<dbReference type="AlphaFoldDB" id="A0A081D791"/>
<dbReference type="PANTHER" id="PTHR21047">
    <property type="entry name" value="DTDP-6-DEOXY-D-GLUCOSE-3,5 EPIMERASE"/>
    <property type="match status" value="1"/>
</dbReference>
<dbReference type="Pfam" id="PF00908">
    <property type="entry name" value="dTDP_sugar_isom"/>
    <property type="match status" value="1"/>
</dbReference>
<name>A0A081D791_NONUL</name>
<dbReference type="SUPFAM" id="SSF51182">
    <property type="entry name" value="RmlC-like cupins"/>
    <property type="match status" value="1"/>
</dbReference>
<feature type="active site" description="Proton donor" evidence="5">
    <location>
        <position position="132"/>
    </location>
</feature>
<comment type="caution">
    <text evidence="8">The sequence shown here is derived from an EMBL/GenBank/DDBJ whole genome shotgun (WGS) entry which is preliminary data.</text>
</comment>